<evidence type="ECO:0000313" key="9">
    <source>
        <dbReference type="EMBL" id="MBS3182459.1"/>
    </source>
</evidence>
<keyword evidence="2" id="KW-0227">DNA damage</keyword>
<feature type="domain" description="Peptidase S24/S26A/S26B/S26C" evidence="8">
    <location>
        <begin position="24"/>
        <end position="131"/>
    </location>
</feature>
<evidence type="ECO:0000256" key="4">
    <source>
        <dbReference type="ARBA" id="ARBA00022813"/>
    </source>
</evidence>
<comment type="caution">
    <text evidence="9">The sequence shown here is derived from an EMBL/GenBank/DDBJ whole genome shotgun (WGS) entry which is preliminary data.</text>
</comment>
<dbReference type="PRINTS" id="PR00726">
    <property type="entry name" value="LEXASERPTASE"/>
</dbReference>
<dbReference type="PANTHER" id="PTHR33516">
    <property type="entry name" value="LEXA REPRESSOR"/>
    <property type="match status" value="1"/>
</dbReference>
<sequence>MWVENVRVLSIDAPAIAFPFASVEAACGFPSPAQDYETTELDRNEHLMPNRVATFLIRARGNSMTHAGIYDGDELIVDRSISPEDGHVVDGEMTVKRLRVTPSGVILSAENRQHPNIEVAELSKLHIWGVVTRILLRVLRS</sequence>
<keyword evidence="5" id="KW-0234">DNA repair</keyword>
<reference evidence="9 10" key="1">
    <citation type="submission" date="2021-02" db="EMBL/GenBank/DDBJ databases">
        <title>Draft genome and description of Leucobacter sp nov strain Marseille-Q4368.</title>
        <authorList>
            <person name="Boxberger M."/>
            <person name="La Scola B."/>
        </authorList>
    </citation>
    <scope>NUCLEOTIDE SEQUENCE [LARGE SCALE GENOMIC DNA]</scope>
    <source>
        <strain evidence="9 10">Marseille-Q4368</strain>
    </source>
</reference>
<keyword evidence="9" id="KW-0548">Nucleotidyltransferase</keyword>
<dbReference type="InterPro" id="IPR015927">
    <property type="entry name" value="Peptidase_S24_S26A/B/C"/>
</dbReference>
<keyword evidence="10" id="KW-1185">Reference proteome</keyword>
<dbReference type="InterPro" id="IPR036286">
    <property type="entry name" value="LexA/Signal_pep-like_sf"/>
</dbReference>
<dbReference type="RefSeq" id="WP_211650501.1">
    <property type="nucleotide sequence ID" value="NZ_JAFEVO010000001.1"/>
</dbReference>
<dbReference type="SUPFAM" id="SSF51306">
    <property type="entry name" value="LexA/Signal peptidase"/>
    <property type="match status" value="1"/>
</dbReference>
<evidence type="ECO:0000256" key="1">
    <source>
        <dbReference type="ARBA" id="ARBA00007484"/>
    </source>
</evidence>
<dbReference type="NCBIfam" id="NF007621">
    <property type="entry name" value="PRK10276.1"/>
    <property type="match status" value="1"/>
</dbReference>
<keyword evidence="3 7" id="KW-0378">Hydrolase</keyword>
<organism evidence="9 10">
    <name type="scientific">Leucobacter manosquensis</name>
    <dbReference type="NCBI Taxonomy" id="2810611"/>
    <lineage>
        <taxon>Bacteria</taxon>
        <taxon>Bacillati</taxon>
        <taxon>Actinomycetota</taxon>
        <taxon>Actinomycetes</taxon>
        <taxon>Micrococcales</taxon>
        <taxon>Microbacteriaceae</taxon>
        <taxon>Leucobacter</taxon>
    </lineage>
</organism>
<proteinExistence type="inferred from homology"/>
<keyword evidence="6" id="KW-0742">SOS response</keyword>
<dbReference type="EMBL" id="JAFEVO010000001">
    <property type="protein sequence ID" value="MBS3182459.1"/>
    <property type="molecule type" value="Genomic_DNA"/>
</dbReference>
<dbReference type="InterPro" id="IPR039418">
    <property type="entry name" value="LexA-like"/>
</dbReference>
<dbReference type="PANTHER" id="PTHR33516:SF2">
    <property type="entry name" value="LEXA REPRESSOR-RELATED"/>
    <property type="match status" value="1"/>
</dbReference>
<gene>
    <name evidence="9" type="primary">umuD</name>
    <name evidence="9" type="ORF">JSQ98_09680</name>
</gene>
<name>A0ABS5M5H9_9MICO</name>
<dbReference type="Gene3D" id="2.10.109.10">
    <property type="entry name" value="Umud Fragment, subunit A"/>
    <property type="match status" value="1"/>
</dbReference>
<dbReference type="GO" id="GO:0003887">
    <property type="term" value="F:DNA-directed DNA polymerase activity"/>
    <property type="evidence" value="ECO:0007669"/>
    <property type="project" value="UniProtKB-EC"/>
</dbReference>
<dbReference type="Pfam" id="PF00717">
    <property type="entry name" value="Peptidase_S24"/>
    <property type="match status" value="1"/>
</dbReference>
<dbReference type="Proteomes" id="UP000811492">
    <property type="component" value="Unassembled WGS sequence"/>
</dbReference>
<evidence type="ECO:0000313" key="10">
    <source>
        <dbReference type="Proteomes" id="UP000811492"/>
    </source>
</evidence>
<evidence type="ECO:0000256" key="6">
    <source>
        <dbReference type="ARBA" id="ARBA00023236"/>
    </source>
</evidence>
<dbReference type="CDD" id="cd06529">
    <property type="entry name" value="S24_LexA-like"/>
    <property type="match status" value="1"/>
</dbReference>
<keyword evidence="9" id="KW-0808">Transferase</keyword>
<evidence type="ECO:0000256" key="5">
    <source>
        <dbReference type="ARBA" id="ARBA00023204"/>
    </source>
</evidence>
<evidence type="ECO:0000259" key="8">
    <source>
        <dbReference type="Pfam" id="PF00717"/>
    </source>
</evidence>
<evidence type="ECO:0000256" key="7">
    <source>
        <dbReference type="RuleBase" id="RU003991"/>
    </source>
</evidence>
<comment type="similarity">
    <text evidence="1 7">Belongs to the peptidase S24 family.</text>
</comment>
<accession>A0ABS5M5H9</accession>
<keyword evidence="4 7" id="KW-0068">Autocatalytic cleavage</keyword>
<dbReference type="InterPro" id="IPR050077">
    <property type="entry name" value="LexA_repressor"/>
</dbReference>
<dbReference type="EC" id="2.7.7.7" evidence="9"/>
<evidence type="ECO:0000256" key="3">
    <source>
        <dbReference type="ARBA" id="ARBA00022801"/>
    </source>
</evidence>
<evidence type="ECO:0000256" key="2">
    <source>
        <dbReference type="ARBA" id="ARBA00022763"/>
    </source>
</evidence>
<dbReference type="InterPro" id="IPR006197">
    <property type="entry name" value="Peptidase_S24_LexA"/>
</dbReference>
<protein>
    <submittedName>
        <fullName evidence="9">Translesion error-prone DNA polymerase V autoproteolytic subunit</fullName>
        <ecNumber evidence="9">2.7.7.7</ecNumber>
    </submittedName>
</protein>